<comment type="caution">
    <text evidence="4">The sequence shown here is derived from an EMBL/GenBank/DDBJ whole genome shotgun (WGS) entry which is preliminary data.</text>
</comment>
<dbReference type="SUPFAM" id="SSF48317">
    <property type="entry name" value="Acid phosphatase/Vanadium-dependent haloperoxidase"/>
    <property type="match status" value="1"/>
</dbReference>
<accession>A0A1T3P2D6</accession>
<feature type="transmembrane region" description="Helical" evidence="2">
    <location>
        <begin position="223"/>
        <end position="240"/>
    </location>
</feature>
<protein>
    <recommendedName>
        <fullName evidence="3">Phosphatidic acid phosphatase type 2/haloperoxidase domain-containing protein</fullName>
    </recommendedName>
</protein>
<dbReference type="AlphaFoldDB" id="A0A1T3P2D6"/>
<dbReference type="STRING" id="159449.B4N89_21230"/>
<sequence length="264" mass="27674">MHRPSSDTGPEQAGGRPGTTPPVPGRWSVHSQYTRRYTRRLAVPLILAIVLLVLTVQVMAESGPSIALDRIVRDGVRNLADATAAAWLDGPMHTLADLGGPLPAGLALAAAGLFAAWRLRRAYPITIAAGAVLVVTVAVIGGKALIGRTGPSESPLPADQWGFFPSGHTATSTICYGTAALLLGRVGSARAARRWHRGAGVLCAAIGFSLLWCDYHWLADVLAAWALCGIVLWAAAHLTTRMATRPTGRPADRTTTGSGGRLAR</sequence>
<feature type="region of interest" description="Disordered" evidence="1">
    <location>
        <begin position="245"/>
        <end position="264"/>
    </location>
</feature>
<reference evidence="4 5" key="1">
    <citation type="submission" date="2017-03" db="EMBL/GenBank/DDBJ databases">
        <title>Draft genome sequence of Streptomyces scabrisporus NF3, endophyte isolated from Amphipterygium adstringens.</title>
        <authorList>
            <person name="Vazquez M."/>
            <person name="Ceapa C.D."/>
            <person name="Rodriguez Luna D."/>
            <person name="Sanchez Esquivel S."/>
        </authorList>
    </citation>
    <scope>NUCLEOTIDE SEQUENCE [LARGE SCALE GENOMIC DNA]</scope>
    <source>
        <strain evidence="4 5">NF3</strain>
    </source>
</reference>
<dbReference type="Proteomes" id="UP000190037">
    <property type="component" value="Unassembled WGS sequence"/>
</dbReference>
<feature type="transmembrane region" description="Helical" evidence="2">
    <location>
        <begin position="98"/>
        <end position="117"/>
    </location>
</feature>
<dbReference type="EMBL" id="MWQN01000001">
    <property type="protein sequence ID" value="OPC83125.1"/>
    <property type="molecule type" value="Genomic_DNA"/>
</dbReference>
<gene>
    <name evidence="4" type="ORF">B4N89_21230</name>
</gene>
<evidence type="ECO:0000256" key="2">
    <source>
        <dbReference type="SAM" id="Phobius"/>
    </source>
</evidence>
<feature type="transmembrane region" description="Helical" evidence="2">
    <location>
        <begin position="124"/>
        <end position="146"/>
    </location>
</feature>
<feature type="transmembrane region" description="Helical" evidence="2">
    <location>
        <begin position="41"/>
        <end position="60"/>
    </location>
</feature>
<dbReference type="InterPro" id="IPR000326">
    <property type="entry name" value="PAP2/HPO"/>
</dbReference>
<dbReference type="Gene3D" id="1.20.144.10">
    <property type="entry name" value="Phosphatidic acid phosphatase type 2/haloperoxidase"/>
    <property type="match status" value="1"/>
</dbReference>
<keyword evidence="2" id="KW-1133">Transmembrane helix</keyword>
<feature type="domain" description="Phosphatidic acid phosphatase type 2/haloperoxidase" evidence="3">
    <location>
        <begin position="126"/>
        <end position="236"/>
    </location>
</feature>
<feature type="transmembrane region" description="Helical" evidence="2">
    <location>
        <begin position="166"/>
        <end position="186"/>
    </location>
</feature>
<feature type="region of interest" description="Disordered" evidence="1">
    <location>
        <begin position="1"/>
        <end position="27"/>
    </location>
</feature>
<evidence type="ECO:0000313" key="5">
    <source>
        <dbReference type="Proteomes" id="UP000190037"/>
    </source>
</evidence>
<evidence type="ECO:0000259" key="3">
    <source>
        <dbReference type="SMART" id="SM00014"/>
    </source>
</evidence>
<evidence type="ECO:0000256" key="1">
    <source>
        <dbReference type="SAM" id="MobiDB-lite"/>
    </source>
</evidence>
<name>A0A1T3P2D6_9ACTN</name>
<proteinExistence type="predicted"/>
<dbReference type="SMART" id="SM00014">
    <property type="entry name" value="acidPPc"/>
    <property type="match status" value="1"/>
</dbReference>
<keyword evidence="2" id="KW-0472">Membrane</keyword>
<organism evidence="4 5">
    <name type="scientific">Embleya scabrispora</name>
    <dbReference type="NCBI Taxonomy" id="159449"/>
    <lineage>
        <taxon>Bacteria</taxon>
        <taxon>Bacillati</taxon>
        <taxon>Actinomycetota</taxon>
        <taxon>Actinomycetes</taxon>
        <taxon>Kitasatosporales</taxon>
        <taxon>Streptomycetaceae</taxon>
        <taxon>Embleya</taxon>
    </lineage>
</organism>
<dbReference type="Pfam" id="PF01569">
    <property type="entry name" value="PAP2"/>
    <property type="match status" value="1"/>
</dbReference>
<evidence type="ECO:0000313" key="4">
    <source>
        <dbReference type="EMBL" id="OPC83125.1"/>
    </source>
</evidence>
<feature type="transmembrane region" description="Helical" evidence="2">
    <location>
        <begin position="198"/>
        <end position="217"/>
    </location>
</feature>
<dbReference type="InterPro" id="IPR036938">
    <property type="entry name" value="PAP2/HPO_sf"/>
</dbReference>
<keyword evidence="5" id="KW-1185">Reference proteome</keyword>
<keyword evidence="2" id="KW-0812">Transmembrane</keyword>